<dbReference type="AlphaFoldDB" id="A0A0K8RQ56"/>
<comment type="similarity">
    <text evidence="5">Belongs to the salp15 family.</text>
</comment>
<evidence type="ECO:0000256" key="6">
    <source>
        <dbReference type="SAM" id="Phobius"/>
    </source>
</evidence>
<dbReference type="GO" id="GO:0005576">
    <property type="term" value="C:extracellular region"/>
    <property type="evidence" value="ECO:0007669"/>
    <property type="project" value="UniProtKB-SubCell"/>
</dbReference>
<dbReference type="EMBL" id="GADI01000602">
    <property type="protein sequence ID" value="JAA73206.1"/>
    <property type="molecule type" value="mRNA"/>
</dbReference>
<keyword evidence="2" id="KW-0964">Secreted</keyword>
<comment type="subcellular location">
    <subcellularLocation>
        <location evidence="1">Secreted</location>
    </subcellularLocation>
</comment>
<reference evidence="7" key="1">
    <citation type="submission" date="2012-12" db="EMBL/GenBank/DDBJ databases">
        <title>Identification and characterization of a phenylalanine ammonia-lyase gene family in Isatis indigotica Fort.</title>
        <authorList>
            <person name="Liu Q."/>
            <person name="Chen J."/>
            <person name="Zhou X."/>
            <person name="Di P."/>
            <person name="Xiao Y."/>
            <person name="Xuan H."/>
            <person name="Zhang L."/>
            <person name="Chen W."/>
        </authorList>
    </citation>
    <scope>NUCLEOTIDE SEQUENCE</scope>
    <source>
        <tissue evidence="7">Salivary gland</tissue>
    </source>
</reference>
<evidence type="ECO:0000256" key="5">
    <source>
        <dbReference type="ARBA" id="ARBA00034321"/>
    </source>
</evidence>
<keyword evidence="6" id="KW-0472">Membrane</keyword>
<dbReference type="InterPro" id="IPR021971">
    <property type="entry name" value="Salp15"/>
</dbReference>
<accession>A0A0K8RQ56</accession>
<evidence type="ECO:0000313" key="7">
    <source>
        <dbReference type="EMBL" id="JAA73206.1"/>
    </source>
</evidence>
<name>A0A0K8RQ56_IXORI</name>
<evidence type="ECO:0000256" key="3">
    <source>
        <dbReference type="ARBA" id="ARBA00022729"/>
    </source>
</evidence>
<dbReference type="Pfam" id="PF12115">
    <property type="entry name" value="Salp15"/>
    <property type="match status" value="1"/>
</dbReference>
<evidence type="ECO:0000256" key="1">
    <source>
        <dbReference type="ARBA" id="ARBA00004613"/>
    </source>
</evidence>
<feature type="transmembrane region" description="Helical" evidence="6">
    <location>
        <begin position="30"/>
        <end position="50"/>
    </location>
</feature>
<keyword evidence="3" id="KW-0732">Signal</keyword>
<evidence type="ECO:0000256" key="2">
    <source>
        <dbReference type="ARBA" id="ARBA00022525"/>
    </source>
</evidence>
<organism evidence="7">
    <name type="scientific">Ixodes ricinus</name>
    <name type="common">Common tick</name>
    <name type="synonym">Acarus ricinus</name>
    <dbReference type="NCBI Taxonomy" id="34613"/>
    <lineage>
        <taxon>Eukaryota</taxon>
        <taxon>Metazoa</taxon>
        <taxon>Ecdysozoa</taxon>
        <taxon>Arthropoda</taxon>
        <taxon>Chelicerata</taxon>
        <taxon>Arachnida</taxon>
        <taxon>Acari</taxon>
        <taxon>Parasitiformes</taxon>
        <taxon>Ixodida</taxon>
        <taxon>Ixodoidea</taxon>
        <taxon>Ixodidae</taxon>
        <taxon>Ixodinae</taxon>
        <taxon>Ixodes</taxon>
    </lineage>
</organism>
<keyword evidence="6" id="KW-0812">Transmembrane</keyword>
<keyword evidence="6" id="KW-1133">Transmembrane helix</keyword>
<feature type="non-terminal residue" evidence="7">
    <location>
        <position position="1"/>
    </location>
</feature>
<protein>
    <submittedName>
        <fullName evidence="7">Putative ixodes 8-cys protein</fullName>
    </submittedName>
</protein>
<evidence type="ECO:0000256" key="4">
    <source>
        <dbReference type="ARBA" id="ARBA00023180"/>
    </source>
</evidence>
<proteinExistence type="evidence at transcript level"/>
<sequence length="158" mass="18328">DYYTSQWINDRVDTACYGGRKPRRETESVVAMKVVCILLLFVIATDAASIDERTAVQSSTGNNKYNIKFNYPPYVHNHHEFASKLLKLCTDYQPENRERNHMPDTRKPRINDLKVDFQNCTFLCKRDFGNVTLNMPEETPCGPNNQTCKKKKNAFRTL</sequence>
<keyword evidence="4" id="KW-0325">Glycoprotein</keyword>